<gene>
    <name evidence="2" type="ORF">M8C21_015920</name>
</gene>
<evidence type="ECO:0000313" key="3">
    <source>
        <dbReference type="Proteomes" id="UP001206925"/>
    </source>
</evidence>
<proteinExistence type="predicted"/>
<dbReference type="EMBL" id="JAMZMK010002682">
    <property type="protein sequence ID" value="KAI7754699.1"/>
    <property type="molecule type" value="Genomic_DNA"/>
</dbReference>
<keyword evidence="3" id="KW-1185">Reference proteome</keyword>
<evidence type="ECO:0000256" key="1">
    <source>
        <dbReference type="SAM" id="SignalP"/>
    </source>
</evidence>
<sequence length="58" mass="6077">MPLTLRLITALCLSILLANVASTNAVSSGEDKHKLVNNSTMVDNAIGDPEMVASVVHT</sequence>
<comment type="caution">
    <text evidence="2">The sequence shown here is derived from an EMBL/GenBank/DDBJ whole genome shotgun (WGS) entry which is preliminary data.</text>
</comment>
<dbReference type="Proteomes" id="UP001206925">
    <property type="component" value="Unassembled WGS sequence"/>
</dbReference>
<feature type="chain" id="PRO_5042069831" description="RxLR effector protein" evidence="1">
    <location>
        <begin position="26"/>
        <end position="58"/>
    </location>
</feature>
<protein>
    <recommendedName>
        <fullName evidence="4">RxLR effector protein</fullName>
    </recommendedName>
</protein>
<accession>A0AAD5D852</accession>
<evidence type="ECO:0008006" key="4">
    <source>
        <dbReference type="Google" id="ProtNLM"/>
    </source>
</evidence>
<evidence type="ECO:0000313" key="2">
    <source>
        <dbReference type="EMBL" id="KAI7754699.1"/>
    </source>
</evidence>
<feature type="signal peptide" evidence="1">
    <location>
        <begin position="1"/>
        <end position="25"/>
    </location>
</feature>
<keyword evidence="1" id="KW-0732">Signal</keyword>
<dbReference type="AlphaFoldDB" id="A0AAD5D852"/>
<reference evidence="2" key="1">
    <citation type="submission" date="2022-06" db="EMBL/GenBank/DDBJ databases">
        <title>Uncovering the hologenomic basis of an extraordinary plant invasion.</title>
        <authorList>
            <person name="Bieker V.C."/>
            <person name="Martin M.D."/>
            <person name="Gilbert T."/>
            <person name="Hodgins K."/>
            <person name="Battlay P."/>
            <person name="Petersen B."/>
            <person name="Wilson J."/>
        </authorList>
    </citation>
    <scope>NUCLEOTIDE SEQUENCE</scope>
    <source>
        <strain evidence="2">AA19_3_7</strain>
        <tissue evidence="2">Leaf</tissue>
    </source>
</reference>
<name>A0AAD5D852_AMBAR</name>
<organism evidence="2 3">
    <name type="scientific">Ambrosia artemisiifolia</name>
    <name type="common">Common ragweed</name>
    <dbReference type="NCBI Taxonomy" id="4212"/>
    <lineage>
        <taxon>Eukaryota</taxon>
        <taxon>Viridiplantae</taxon>
        <taxon>Streptophyta</taxon>
        <taxon>Embryophyta</taxon>
        <taxon>Tracheophyta</taxon>
        <taxon>Spermatophyta</taxon>
        <taxon>Magnoliopsida</taxon>
        <taxon>eudicotyledons</taxon>
        <taxon>Gunneridae</taxon>
        <taxon>Pentapetalae</taxon>
        <taxon>asterids</taxon>
        <taxon>campanulids</taxon>
        <taxon>Asterales</taxon>
        <taxon>Asteraceae</taxon>
        <taxon>Asteroideae</taxon>
        <taxon>Heliantheae alliance</taxon>
        <taxon>Heliantheae</taxon>
        <taxon>Ambrosia</taxon>
    </lineage>
</organism>